<dbReference type="EnsemblPlants" id="KQK87068">
    <property type="protein sequence ID" value="KQK87068"/>
    <property type="gene ID" value="SETIT_038380mg"/>
</dbReference>
<dbReference type="InParanoid" id="K4AHM3"/>
<proteinExistence type="predicted"/>
<keyword evidence="2" id="KW-1185">Reference proteome</keyword>
<dbReference type="HOGENOM" id="CLU_2762652_0_0_1"/>
<dbReference type="AlphaFoldDB" id="K4AHM3"/>
<reference evidence="2" key="1">
    <citation type="journal article" date="2012" name="Nat. Biotechnol.">
        <title>Reference genome sequence of the model plant Setaria.</title>
        <authorList>
            <person name="Bennetzen J.L."/>
            <person name="Schmutz J."/>
            <person name="Wang H."/>
            <person name="Percifield R."/>
            <person name="Hawkins J."/>
            <person name="Pontaroli A.C."/>
            <person name="Estep M."/>
            <person name="Feng L."/>
            <person name="Vaughn J.N."/>
            <person name="Grimwood J."/>
            <person name="Jenkins J."/>
            <person name="Barry K."/>
            <person name="Lindquist E."/>
            <person name="Hellsten U."/>
            <person name="Deshpande S."/>
            <person name="Wang X."/>
            <person name="Wu X."/>
            <person name="Mitros T."/>
            <person name="Triplett J."/>
            <person name="Yang X."/>
            <person name="Ye C.Y."/>
            <person name="Mauro-Herrera M."/>
            <person name="Wang L."/>
            <person name="Li P."/>
            <person name="Sharma M."/>
            <person name="Sharma R."/>
            <person name="Ronald P.C."/>
            <person name="Panaud O."/>
            <person name="Kellogg E.A."/>
            <person name="Brutnell T.P."/>
            <person name="Doust A.N."/>
            <person name="Tuskan G.A."/>
            <person name="Rokhsar D."/>
            <person name="Devos K.M."/>
        </authorList>
    </citation>
    <scope>NUCLEOTIDE SEQUENCE [LARGE SCALE GENOMIC DNA]</scope>
    <source>
        <strain evidence="2">cv. Yugu1</strain>
    </source>
</reference>
<reference evidence="1" key="2">
    <citation type="submission" date="2018-08" db="UniProtKB">
        <authorList>
            <consortium name="EnsemblPlants"/>
        </authorList>
    </citation>
    <scope>IDENTIFICATION</scope>
    <source>
        <strain evidence="1">Yugu1</strain>
    </source>
</reference>
<evidence type="ECO:0000313" key="2">
    <source>
        <dbReference type="Proteomes" id="UP000004995"/>
    </source>
</evidence>
<sequence>MNDELSASRRYCTVPLIVFTSFWLMYRPRPSLDISGLCRNISCIRASGTPGAGWTILHSFRKINSCYAGG</sequence>
<organism evidence="1 2">
    <name type="scientific">Setaria italica</name>
    <name type="common">Foxtail millet</name>
    <name type="synonym">Panicum italicum</name>
    <dbReference type="NCBI Taxonomy" id="4555"/>
    <lineage>
        <taxon>Eukaryota</taxon>
        <taxon>Viridiplantae</taxon>
        <taxon>Streptophyta</taxon>
        <taxon>Embryophyta</taxon>
        <taxon>Tracheophyta</taxon>
        <taxon>Spermatophyta</taxon>
        <taxon>Magnoliopsida</taxon>
        <taxon>Liliopsida</taxon>
        <taxon>Poales</taxon>
        <taxon>Poaceae</taxon>
        <taxon>PACMAD clade</taxon>
        <taxon>Panicoideae</taxon>
        <taxon>Panicodae</taxon>
        <taxon>Paniceae</taxon>
        <taxon>Cenchrinae</taxon>
        <taxon>Setaria</taxon>
    </lineage>
</organism>
<dbReference type="Proteomes" id="UP000004995">
    <property type="component" value="Unassembled WGS sequence"/>
</dbReference>
<dbReference type="EMBL" id="AGNK02005368">
    <property type="status" value="NOT_ANNOTATED_CDS"/>
    <property type="molecule type" value="Genomic_DNA"/>
</dbReference>
<dbReference type="Gramene" id="KQK87068">
    <property type="protein sequence ID" value="KQK87068"/>
    <property type="gene ID" value="SETIT_038380mg"/>
</dbReference>
<protein>
    <submittedName>
        <fullName evidence="1">Uncharacterized protein</fullName>
    </submittedName>
</protein>
<name>K4AHM3_SETIT</name>
<evidence type="ECO:0000313" key="1">
    <source>
        <dbReference type="EnsemblPlants" id="KQK87068"/>
    </source>
</evidence>
<accession>K4AHM3</accession>